<dbReference type="Proteomes" id="UP000321197">
    <property type="component" value="Unassembled WGS sequence"/>
</dbReference>
<sequence length="148" mass="16381">MTDGLFKGVLVLHFAATWFLLGLIWMVQVVHYPLFNRVGSAEFAGYQAAHANLITLVVGPLMLLELLTAIAILTLWPSSLPVWVGWLGLALVGVIWLTTLLVSVPLHAKLATGFDAQAHALLVTTNWIRTLAWTMRGFLLAWVLYRGF</sequence>
<feature type="transmembrane region" description="Helical" evidence="1">
    <location>
        <begin position="12"/>
        <end position="32"/>
    </location>
</feature>
<accession>A0A511R6L2</accession>
<dbReference type="RefSeq" id="WP_119339313.1">
    <property type="nucleotide sequence ID" value="NZ_BJXL01000111.1"/>
</dbReference>
<organism evidence="2 3">
    <name type="scientific">Meiothermus hypogaeus NBRC 106114</name>
    <dbReference type="NCBI Taxonomy" id="1227553"/>
    <lineage>
        <taxon>Bacteria</taxon>
        <taxon>Thermotogati</taxon>
        <taxon>Deinococcota</taxon>
        <taxon>Deinococci</taxon>
        <taxon>Thermales</taxon>
        <taxon>Thermaceae</taxon>
        <taxon>Meiothermus</taxon>
    </lineage>
</organism>
<keyword evidence="1" id="KW-1133">Transmembrane helix</keyword>
<gene>
    <name evidence="2" type="ORF">MHY01S_27280</name>
</gene>
<keyword evidence="1" id="KW-0472">Membrane</keyword>
<dbReference type="AlphaFoldDB" id="A0A511R6L2"/>
<feature type="transmembrane region" description="Helical" evidence="1">
    <location>
        <begin position="53"/>
        <end position="76"/>
    </location>
</feature>
<comment type="caution">
    <text evidence="2">The sequence shown here is derived from an EMBL/GenBank/DDBJ whole genome shotgun (WGS) entry which is preliminary data.</text>
</comment>
<dbReference type="OrthoDB" id="27509at2"/>
<evidence type="ECO:0000313" key="2">
    <source>
        <dbReference type="EMBL" id="GEM84562.1"/>
    </source>
</evidence>
<name>A0A511R6L2_9DEIN</name>
<protein>
    <recommendedName>
        <fullName evidence="4">DUF2269 domain-containing protein</fullName>
    </recommendedName>
</protein>
<reference evidence="2 3" key="1">
    <citation type="submission" date="2019-07" db="EMBL/GenBank/DDBJ databases">
        <title>Whole genome shotgun sequence of Meiothermus hypogaeus NBRC 106114.</title>
        <authorList>
            <person name="Hosoyama A."/>
            <person name="Uohara A."/>
            <person name="Ohji S."/>
            <person name="Ichikawa N."/>
        </authorList>
    </citation>
    <scope>NUCLEOTIDE SEQUENCE [LARGE SCALE GENOMIC DNA]</scope>
    <source>
        <strain evidence="2 3">NBRC 106114</strain>
    </source>
</reference>
<dbReference type="EMBL" id="BJXL01000111">
    <property type="protein sequence ID" value="GEM84562.1"/>
    <property type="molecule type" value="Genomic_DNA"/>
</dbReference>
<proteinExistence type="predicted"/>
<keyword evidence="1" id="KW-0812">Transmembrane</keyword>
<feature type="transmembrane region" description="Helical" evidence="1">
    <location>
        <begin position="82"/>
        <end position="106"/>
    </location>
</feature>
<evidence type="ECO:0000313" key="3">
    <source>
        <dbReference type="Proteomes" id="UP000321197"/>
    </source>
</evidence>
<evidence type="ECO:0000256" key="1">
    <source>
        <dbReference type="SAM" id="Phobius"/>
    </source>
</evidence>
<evidence type="ECO:0008006" key="4">
    <source>
        <dbReference type="Google" id="ProtNLM"/>
    </source>
</evidence>